<dbReference type="EMBL" id="BMAW01099141">
    <property type="protein sequence ID" value="GFS88530.1"/>
    <property type="molecule type" value="Genomic_DNA"/>
</dbReference>
<accession>A0A8X6TAZ1</accession>
<reference evidence="1" key="1">
    <citation type="submission" date="2020-08" db="EMBL/GenBank/DDBJ databases">
        <title>Multicomponent nature underlies the extraordinary mechanical properties of spider dragline silk.</title>
        <authorList>
            <person name="Kono N."/>
            <person name="Nakamura H."/>
            <person name="Mori M."/>
            <person name="Yoshida Y."/>
            <person name="Ohtoshi R."/>
            <person name="Malay A.D."/>
            <person name="Moran D.A.P."/>
            <person name="Tomita M."/>
            <person name="Numata K."/>
            <person name="Arakawa K."/>
        </authorList>
    </citation>
    <scope>NUCLEOTIDE SEQUENCE</scope>
</reference>
<proteinExistence type="predicted"/>
<keyword evidence="2" id="KW-1185">Reference proteome</keyword>
<evidence type="ECO:0000313" key="2">
    <source>
        <dbReference type="Proteomes" id="UP000887013"/>
    </source>
</evidence>
<comment type="caution">
    <text evidence="1">The sequence shown here is derived from an EMBL/GenBank/DDBJ whole genome shotgun (WGS) entry which is preliminary data.</text>
</comment>
<gene>
    <name evidence="1" type="ORF">NPIL_46771</name>
</gene>
<protein>
    <submittedName>
        <fullName evidence="1">Uncharacterized protein</fullName>
    </submittedName>
</protein>
<dbReference type="Proteomes" id="UP000887013">
    <property type="component" value="Unassembled WGS sequence"/>
</dbReference>
<evidence type="ECO:0000313" key="1">
    <source>
        <dbReference type="EMBL" id="GFS88530.1"/>
    </source>
</evidence>
<name>A0A8X6TAZ1_NEPPI</name>
<dbReference type="AlphaFoldDB" id="A0A8X6TAZ1"/>
<feature type="non-terminal residue" evidence="1">
    <location>
        <position position="48"/>
    </location>
</feature>
<organism evidence="1 2">
    <name type="scientific">Nephila pilipes</name>
    <name type="common">Giant wood spider</name>
    <name type="synonym">Nephila maculata</name>
    <dbReference type="NCBI Taxonomy" id="299642"/>
    <lineage>
        <taxon>Eukaryota</taxon>
        <taxon>Metazoa</taxon>
        <taxon>Ecdysozoa</taxon>
        <taxon>Arthropoda</taxon>
        <taxon>Chelicerata</taxon>
        <taxon>Arachnida</taxon>
        <taxon>Araneae</taxon>
        <taxon>Araneomorphae</taxon>
        <taxon>Entelegynae</taxon>
        <taxon>Araneoidea</taxon>
        <taxon>Nephilidae</taxon>
        <taxon>Nephila</taxon>
    </lineage>
</organism>
<sequence>MVMYEKWILTPSSTSLTCDEDFDHEKVRLVERKLSELEKINESDSLQG</sequence>